<keyword evidence="3" id="KW-0472">Membrane</keyword>
<dbReference type="Proteomes" id="UP001432014">
    <property type="component" value="Chromosome"/>
</dbReference>
<feature type="region of interest" description="Disordered" evidence="2">
    <location>
        <begin position="371"/>
        <end position="404"/>
    </location>
</feature>
<dbReference type="InterPro" id="IPR001932">
    <property type="entry name" value="PPM-type_phosphatase-like_dom"/>
</dbReference>
<dbReference type="PANTHER" id="PTHR43156:SF2">
    <property type="entry name" value="STAGE II SPORULATION PROTEIN E"/>
    <property type="match status" value="1"/>
</dbReference>
<gene>
    <name evidence="5" type="ORF">OG469_37370</name>
</gene>
<dbReference type="Pfam" id="PF07228">
    <property type="entry name" value="SpoIIE"/>
    <property type="match status" value="1"/>
</dbReference>
<sequence>MFGLYVQIGRTVQRSPGAAGRPADPSAPNARVFWPGLVTVTLMVVLLAVTTSTAGRLSPLLIVLPALVAGPGSVRQTVIASAWAMACIWASFVYEHPAHRGDVVAATVAALAFQALAVAACFWRTSRQRELDRLRSTLVTLQRQILRPLPVVTRQVMVDGLYSPVEEDRLVGGDIYEIVSSPYGTRVLIGDVQGKGLAAIGAGFAVLGAVREAAFREPTLTAVVDALEDAVVRHNAFAEENEEPSRFVTALALSIDGAAGVQVVNCGHLQPYLIDEDGSRSAPIAETAVPLGLAALADSPRTVGWFDLPPRTTLLLYTDGVTEARDPQGRFYPLDQRLPGLAPLPPAELLTALRTDIDRFTAGARRDDIAALSLRRTPAQRRPPGSLAGPDEHGEHAGAAPDAP</sequence>
<keyword evidence="3" id="KW-1133">Transmembrane helix</keyword>
<dbReference type="SUPFAM" id="SSF81606">
    <property type="entry name" value="PP2C-like"/>
    <property type="match status" value="1"/>
</dbReference>
<dbReference type="InterPro" id="IPR036457">
    <property type="entry name" value="PPM-type-like_dom_sf"/>
</dbReference>
<dbReference type="SMART" id="SM00331">
    <property type="entry name" value="PP2C_SIG"/>
    <property type="match status" value="1"/>
</dbReference>
<dbReference type="RefSeq" id="WP_329493230.1">
    <property type="nucleotide sequence ID" value="NZ_CP108460.1"/>
</dbReference>
<name>A0ABZ1WIE3_9ACTN</name>
<keyword evidence="6" id="KW-1185">Reference proteome</keyword>
<dbReference type="PANTHER" id="PTHR43156">
    <property type="entry name" value="STAGE II SPORULATION PROTEIN E-RELATED"/>
    <property type="match status" value="1"/>
</dbReference>
<accession>A0ABZ1WIE3</accession>
<evidence type="ECO:0000256" key="1">
    <source>
        <dbReference type="ARBA" id="ARBA00022801"/>
    </source>
</evidence>
<reference evidence="5 6" key="1">
    <citation type="submission" date="2022-10" db="EMBL/GenBank/DDBJ databases">
        <title>The complete genomes of actinobacterial strains from the NBC collection.</title>
        <authorList>
            <person name="Joergensen T.S."/>
            <person name="Alvarez Arevalo M."/>
            <person name="Sterndorff E.B."/>
            <person name="Faurdal D."/>
            <person name="Vuksanovic O."/>
            <person name="Mourched A.-S."/>
            <person name="Charusanti P."/>
            <person name="Shaw S."/>
            <person name="Blin K."/>
            <person name="Weber T."/>
        </authorList>
    </citation>
    <scope>NUCLEOTIDE SEQUENCE [LARGE SCALE GENOMIC DNA]</scope>
    <source>
        <strain evidence="5 6">NBC_01247</strain>
    </source>
</reference>
<evidence type="ECO:0000313" key="5">
    <source>
        <dbReference type="EMBL" id="WUS60666.1"/>
    </source>
</evidence>
<dbReference type="EMBL" id="CP108482">
    <property type="protein sequence ID" value="WUS60666.1"/>
    <property type="molecule type" value="Genomic_DNA"/>
</dbReference>
<dbReference type="InterPro" id="IPR052016">
    <property type="entry name" value="Bact_Sigma-Reg"/>
</dbReference>
<feature type="transmembrane region" description="Helical" evidence="3">
    <location>
        <begin position="61"/>
        <end position="91"/>
    </location>
</feature>
<feature type="domain" description="PPM-type phosphatase" evidence="4">
    <location>
        <begin position="156"/>
        <end position="376"/>
    </location>
</feature>
<keyword evidence="1" id="KW-0378">Hydrolase</keyword>
<evidence type="ECO:0000259" key="4">
    <source>
        <dbReference type="SMART" id="SM00331"/>
    </source>
</evidence>
<evidence type="ECO:0000256" key="3">
    <source>
        <dbReference type="SAM" id="Phobius"/>
    </source>
</evidence>
<organism evidence="5 6">
    <name type="scientific">Kitasatospora herbaricolor</name>
    <dbReference type="NCBI Taxonomy" id="68217"/>
    <lineage>
        <taxon>Bacteria</taxon>
        <taxon>Bacillati</taxon>
        <taxon>Actinomycetota</taxon>
        <taxon>Actinomycetes</taxon>
        <taxon>Kitasatosporales</taxon>
        <taxon>Streptomycetaceae</taxon>
        <taxon>Kitasatospora</taxon>
    </lineage>
</organism>
<keyword evidence="3" id="KW-0812">Transmembrane</keyword>
<protein>
    <submittedName>
        <fullName evidence="5">Serine/threonine-protein phosphatase</fullName>
    </submittedName>
</protein>
<dbReference type="Gene3D" id="3.60.40.10">
    <property type="entry name" value="PPM-type phosphatase domain"/>
    <property type="match status" value="1"/>
</dbReference>
<evidence type="ECO:0000256" key="2">
    <source>
        <dbReference type="SAM" id="MobiDB-lite"/>
    </source>
</evidence>
<feature type="transmembrane region" description="Helical" evidence="3">
    <location>
        <begin position="32"/>
        <end position="49"/>
    </location>
</feature>
<evidence type="ECO:0000313" key="6">
    <source>
        <dbReference type="Proteomes" id="UP001432014"/>
    </source>
</evidence>
<proteinExistence type="predicted"/>
<feature type="transmembrane region" description="Helical" evidence="3">
    <location>
        <begin position="103"/>
        <end position="123"/>
    </location>
</feature>